<accession>A0ABT2U2L4</accession>
<dbReference type="Proteomes" id="UP001652397">
    <property type="component" value="Unassembled WGS sequence"/>
</dbReference>
<proteinExistence type="predicted"/>
<gene>
    <name evidence="1" type="ORF">OCV66_07085</name>
</gene>
<dbReference type="RefSeq" id="WP_262564080.1">
    <property type="nucleotide sequence ID" value="NZ_JAOQJE010000005.1"/>
</dbReference>
<evidence type="ECO:0000313" key="2">
    <source>
        <dbReference type="Proteomes" id="UP001652397"/>
    </source>
</evidence>
<keyword evidence="2" id="KW-1185">Reference proteome</keyword>
<sequence length="49" mass="5708">MESINSRIVVSDAQSREDQRKIDEIENLLKIANAEEIDLILRFSIHLLK</sequence>
<protein>
    <submittedName>
        <fullName evidence="1">Uncharacterized protein</fullName>
    </submittedName>
</protein>
<organism evidence="1 2">
    <name type="scientific">Agathobaculum ammoniilyticum</name>
    <dbReference type="NCBI Taxonomy" id="2981778"/>
    <lineage>
        <taxon>Bacteria</taxon>
        <taxon>Bacillati</taxon>
        <taxon>Bacillota</taxon>
        <taxon>Clostridia</taxon>
        <taxon>Eubacteriales</taxon>
        <taxon>Butyricicoccaceae</taxon>
        <taxon>Agathobaculum</taxon>
    </lineage>
</organism>
<comment type="caution">
    <text evidence="1">The sequence shown here is derived from an EMBL/GenBank/DDBJ whole genome shotgun (WGS) entry which is preliminary data.</text>
</comment>
<dbReference type="EMBL" id="JAOQJE010000005">
    <property type="protein sequence ID" value="MCU6788855.1"/>
    <property type="molecule type" value="Genomic_DNA"/>
</dbReference>
<name>A0ABT2U2L4_9FIRM</name>
<evidence type="ECO:0000313" key="1">
    <source>
        <dbReference type="EMBL" id="MCU6788855.1"/>
    </source>
</evidence>
<reference evidence="1 2" key="1">
    <citation type="journal article" date="2021" name="ISME Commun">
        <title>Automated analysis of genomic sequences facilitates high-throughput and comprehensive description of bacteria.</title>
        <authorList>
            <person name="Hitch T.C.A."/>
        </authorList>
    </citation>
    <scope>NUCLEOTIDE SEQUENCE [LARGE SCALE GENOMIC DNA]</scope>
    <source>
        <strain evidence="1 2">Sanger_34</strain>
    </source>
</reference>